<dbReference type="Pfam" id="PF00482">
    <property type="entry name" value="T2SSF"/>
    <property type="match status" value="2"/>
</dbReference>
<dbReference type="EMBL" id="PPUT01000022">
    <property type="protein sequence ID" value="RDC43142.1"/>
    <property type="molecule type" value="Genomic_DNA"/>
</dbReference>
<name>A0A369NZV1_9ACTN</name>
<evidence type="ECO:0000256" key="1">
    <source>
        <dbReference type="ARBA" id="ARBA00004651"/>
    </source>
</evidence>
<dbReference type="PANTHER" id="PTHR30012:SF0">
    <property type="entry name" value="TYPE II SECRETION SYSTEM PROTEIN F-RELATED"/>
    <property type="match status" value="1"/>
</dbReference>
<dbReference type="Gene3D" id="1.20.81.30">
    <property type="entry name" value="Type II secretion system (T2SS), domain F"/>
    <property type="match status" value="2"/>
</dbReference>
<sequence length="350" mass="36465">MAKPKLDSAGISLFCESVAMMLAAGIQTDEAVGMLSEDIGDVALQATCESVYGRLCAGDTLAVAMKASGAFPRYAVDMVGVGEASGRLEEVLRSLGVYYDEEDRLFAKIRSSVGYPAALLCIMSIILAFTVIIILPVFEDVYVSMAGSLTDGSSGAVGVSVAIGWVALGITLICAIVAVGAAIACRSEAGRIAVMHLMEKFPATRPAMEQLAVSRFASALAAYTASGINTDEAMRRAIEVVEHEGLKVKATAAYGLMIDAESPRSLAQAISEAEVFEQIHARLLTIGTRSGSLDAALDRLSANFFDDAILQIDAAIDNIEPALAAFLTIAVGATLISVMLPLIGIMGSIG</sequence>
<dbReference type="GO" id="GO:0005886">
    <property type="term" value="C:plasma membrane"/>
    <property type="evidence" value="ECO:0007669"/>
    <property type="project" value="UniProtKB-SubCell"/>
</dbReference>
<organism evidence="7 8">
    <name type="scientific">Adlercreutzia equolifaciens subsp. celatus</name>
    <dbReference type="NCBI Taxonomy" id="394340"/>
    <lineage>
        <taxon>Bacteria</taxon>
        <taxon>Bacillati</taxon>
        <taxon>Actinomycetota</taxon>
        <taxon>Coriobacteriia</taxon>
        <taxon>Eggerthellales</taxon>
        <taxon>Eggerthellaceae</taxon>
        <taxon>Adlercreutzia</taxon>
    </lineage>
</organism>
<evidence type="ECO:0000256" key="5">
    <source>
        <dbReference type="ARBA" id="ARBA00022989"/>
    </source>
</evidence>
<accession>A0A369NZV1</accession>
<dbReference type="InterPro" id="IPR003004">
    <property type="entry name" value="GspF/PilC"/>
</dbReference>
<gene>
    <name evidence="7" type="ORF">C1850_08645</name>
</gene>
<protein>
    <submittedName>
        <fullName evidence="7">Type II secretion system protein</fullName>
    </submittedName>
</protein>
<keyword evidence="4" id="KW-0812">Transmembrane</keyword>
<dbReference type="Proteomes" id="UP000253805">
    <property type="component" value="Unassembled WGS sequence"/>
</dbReference>
<reference evidence="7 8" key="1">
    <citation type="journal article" date="2018" name="Elife">
        <title>Discovery and characterization of a prevalent human gut bacterial enzyme sufficient for the inactivation of a family of plant toxins.</title>
        <authorList>
            <person name="Koppel N."/>
            <person name="Bisanz J.E."/>
            <person name="Pandelia M.E."/>
            <person name="Turnbaugh P.J."/>
            <person name="Balskus E.P."/>
        </authorList>
    </citation>
    <scope>NUCLEOTIDE SEQUENCE [LARGE SCALE GENOMIC DNA]</scope>
    <source>
        <strain evidence="7 8">OB21 GAM 11</strain>
    </source>
</reference>
<keyword evidence="6" id="KW-0472">Membrane</keyword>
<keyword evidence="5" id="KW-1133">Transmembrane helix</keyword>
<dbReference type="InterPro" id="IPR018076">
    <property type="entry name" value="T2SS_GspF_dom"/>
</dbReference>
<evidence type="ECO:0000313" key="8">
    <source>
        <dbReference type="Proteomes" id="UP000253805"/>
    </source>
</evidence>
<evidence type="ECO:0000256" key="6">
    <source>
        <dbReference type="ARBA" id="ARBA00023136"/>
    </source>
</evidence>
<dbReference type="InterPro" id="IPR042094">
    <property type="entry name" value="T2SS_GspF_sf"/>
</dbReference>
<proteinExistence type="inferred from homology"/>
<evidence type="ECO:0000256" key="4">
    <source>
        <dbReference type="ARBA" id="ARBA00022692"/>
    </source>
</evidence>
<comment type="caution">
    <text evidence="7">The sequence shown here is derived from an EMBL/GenBank/DDBJ whole genome shotgun (WGS) entry which is preliminary data.</text>
</comment>
<dbReference type="AlphaFoldDB" id="A0A369NZV1"/>
<evidence type="ECO:0000256" key="3">
    <source>
        <dbReference type="ARBA" id="ARBA00022475"/>
    </source>
</evidence>
<comment type="subcellular location">
    <subcellularLocation>
        <location evidence="1">Cell membrane</location>
        <topology evidence="1">Multi-pass membrane protein</topology>
    </subcellularLocation>
</comment>
<evidence type="ECO:0000313" key="7">
    <source>
        <dbReference type="EMBL" id="RDC43142.1"/>
    </source>
</evidence>
<evidence type="ECO:0000256" key="2">
    <source>
        <dbReference type="ARBA" id="ARBA00005745"/>
    </source>
</evidence>
<keyword evidence="3" id="KW-1003">Cell membrane</keyword>
<dbReference type="RefSeq" id="WP_114538946.1">
    <property type="nucleotide sequence ID" value="NZ_DBGDPA010000027.1"/>
</dbReference>
<dbReference type="PANTHER" id="PTHR30012">
    <property type="entry name" value="GENERAL SECRETION PATHWAY PROTEIN"/>
    <property type="match status" value="1"/>
</dbReference>
<comment type="similarity">
    <text evidence="2">Belongs to the GSP F family.</text>
</comment>